<dbReference type="EMBL" id="JARGEI010000012">
    <property type="protein sequence ID" value="KAJ8722418.1"/>
    <property type="molecule type" value="Genomic_DNA"/>
</dbReference>
<evidence type="ECO:0000256" key="1">
    <source>
        <dbReference type="SAM" id="MobiDB-lite"/>
    </source>
</evidence>
<evidence type="ECO:0000313" key="2">
    <source>
        <dbReference type="EMBL" id="KAJ8722418.1"/>
    </source>
</evidence>
<protein>
    <submittedName>
        <fullName evidence="2">Uncharacterized protein</fullName>
    </submittedName>
</protein>
<evidence type="ECO:0000313" key="3">
    <source>
        <dbReference type="Proteomes" id="UP001231518"/>
    </source>
</evidence>
<reference evidence="2" key="1">
    <citation type="submission" date="2023-03" db="EMBL/GenBank/DDBJ databases">
        <title>Chromosome-level genomes of two armyworms, Mythimna separata and Mythimna loreyi, provide insights into the biosynthesis and reception of sex pheromones.</title>
        <authorList>
            <person name="Zhao H."/>
        </authorList>
    </citation>
    <scope>NUCLEOTIDE SEQUENCE</scope>
    <source>
        <strain evidence="2">BeijingLab</strain>
        <tissue evidence="2">Pupa</tissue>
    </source>
</reference>
<feature type="region of interest" description="Disordered" evidence="1">
    <location>
        <begin position="1"/>
        <end position="26"/>
    </location>
</feature>
<gene>
    <name evidence="2" type="ORF">PYW07_003598</name>
</gene>
<accession>A0AAD7YNT5</accession>
<proteinExistence type="predicted"/>
<dbReference type="Proteomes" id="UP001231518">
    <property type="component" value="Chromosome 15"/>
</dbReference>
<dbReference type="AlphaFoldDB" id="A0AAD7YNT5"/>
<keyword evidence="3" id="KW-1185">Reference proteome</keyword>
<sequence>MDKIKQKQQPVPRVKPKAKSNKKTVEDKPTLIICKKKGEYHVEMQACPENSEVNTNQYDPLVYRISREGNEERIQQRLRKKQRLVEEAVKKAWVDPYHPEICEKTCLRAYREAIGLSNPNNPDCNCSVEEEEEDKCSCCVDEEDSSDCSSLDVEWEIHFSPPIASQN</sequence>
<comment type="caution">
    <text evidence="2">The sequence shown here is derived from an EMBL/GenBank/DDBJ whole genome shotgun (WGS) entry which is preliminary data.</text>
</comment>
<organism evidence="2 3">
    <name type="scientific">Mythimna separata</name>
    <name type="common">Oriental armyworm</name>
    <name type="synonym">Pseudaletia separata</name>
    <dbReference type="NCBI Taxonomy" id="271217"/>
    <lineage>
        <taxon>Eukaryota</taxon>
        <taxon>Metazoa</taxon>
        <taxon>Ecdysozoa</taxon>
        <taxon>Arthropoda</taxon>
        <taxon>Hexapoda</taxon>
        <taxon>Insecta</taxon>
        <taxon>Pterygota</taxon>
        <taxon>Neoptera</taxon>
        <taxon>Endopterygota</taxon>
        <taxon>Lepidoptera</taxon>
        <taxon>Glossata</taxon>
        <taxon>Ditrysia</taxon>
        <taxon>Noctuoidea</taxon>
        <taxon>Noctuidae</taxon>
        <taxon>Noctuinae</taxon>
        <taxon>Hadenini</taxon>
        <taxon>Mythimna</taxon>
    </lineage>
</organism>
<name>A0AAD7YNT5_MYTSE</name>